<sequence>MNFYASTGFIKENEKEEDGLLNDKTEKEIDLSPTDLFLPLMFPNRNVTMTQKYTQYFEMLYY</sequence>
<dbReference type="Proteomes" id="UP001166021">
    <property type="component" value="Unassembled WGS sequence"/>
</dbReference>
<comment type="caution">
    <text evidence="1">The sequence shown here is derived from an EMBL/GenBank/DDBJ whole genome shotgun (WGS) entry which is preliminary data.</text>
</comment>
<organism evidence="1 2">
    <name type="scientific">Maribacter aquimaris</name>
    <dbReference type="NCBI Taxonomy" id="2737171"/>
    <lineage>
        <taxon>Bacteria</taxon>
        <taxon>Pseudomonadati</taxon>
        <taxon>Bacteroidota</taxon>
        <taxon>Flavobacteriia</taxon>
        <taxon>Flavobacteriales</taxon>
        <taxon>Flavobacteriaceae</taxon>
        <taxon>Maribacter</taxon>
    </lineage>
</organism>
<keyword evidence="2" id="KW-1185">Reference proteome</keyword>
<evidence type="ECO:0000313" key="2">
    <source>
        <dbReference type="Proteomes" id="UP001166021"/>
    </source>
</evidence>
<proteinExistence type="predicted"/>
<accession>A0ABR7V091</accession>
<evidence type="ECO:0000313" key="1">
    <source>
        <dbReference type="EMBL" id="MBD0778254.1"/>
    </source>
</evidence>
<gene>
    <name evidence="1" type="ORF">HPE56_10655</name>
</gene>
<name>A0ABR7V091_9FLAO</name>
<reference evidence="1" key="1">
    <citation type="submission" date="2020-05" db="EMBL/GenBank/DDBJ databases">
        <title>The draft genome sequence of Maribacter sp. ANRC-HE7.</title>
        <authorList>
            <person name="Mu L."/>
        </authorList>
    </citation>
    <scope>NUCLEOTIDE SEQUENCE</scope>
    <source>
        <strain evidence="1">ANRC-HE7</strain>
    </source>
</reference>
<protein>
    <submittedName>
        <fullName evidence="1">Uncharacterized protein</fullName>
    </submittedName>
</protein>
<dbReference type="RefSeq" id="WP_188243746.1">
    <property type="nucleotide sequence ID" value="NZ_JABTCF010000006.1"/>
</dbReference>
<dbReference type="EMBL" id="JABTCF010000006">
    <property type="protein sequence ID" value="MBD0778254.1"/>
    <property type="molecule type" value="Genomic_DNA"/>
</dbReference>